<accession>A0A4C1ZDF1</accession>
<evidence type="ECO:0000256" key="1">
    <source>
        <dbReference type="SAM" id="MobiDB-lite"/>
    </source>
</evidence>
<keyword evidence="3" id="KW-1185">Reference proteome</keyword>
<feature type="region of interest" description="Disordered" evidence="1">
    <location>
        <begin position="62"/>
        <end position="84"/>
    </location>
</feature>
<organism evidence="2 3">
    <name type="scientific">Eumeta variegata</name>
    <name type="common">Bagworm moth</name>
    <name type="synonym">Eumeta japonica</name>
    <dbReference type="NCBI Taxonomy" id="151549"/>
    <lineage>
        <taxon>Eukaryota</taxon>
        <taxon>Metazoa</taxon>
        <taxon>Ecdysozoa</taxon>
        <taxon>Arthropoda</taxon>
        <taxon>Hexapoda</taxon>
        <taxon>Insecta</taxon>
        <taxon>Pterygota</taxon>
        <taxon>Neoptera</taxon>
        <taxon>Endopterygota</taxon>
        <taxon>Lepidoptera</taxon>
        <taxon>Glossata</taxon>
        <taxon>Ditrysia</taxon>
        <taxon>Tineoidea</taxon>
        <taxon>Psychidae</taxon>
        <taxon>Oiketicinae</taxon>
        <taxon>Eumeta</taxon>
    </lineage>
</organism>
<sequence length="128" mass="14227">MNTQNMKFTSNFERTIEQFHRFHEGPRGAGPKLGLRRLSSSSVNWHVYVRAIARPFSAPFVASVRSSRPGPSREFDKRPPAPRPSTALSVTLIPYHVTVSPLYCIFARRGAHLQVDAGAPASARIKLS</sequence>
<protein>
    <submittedName>
        <fullName evidence="2">Uncharacterized protein</fullName>
    </submittedName>
</protein>
<gene>
    <name evidence="2" type="ORF">EVAR_39387_1</name>
</gene>
<comment type="caution">
    <text evidence="2">The sequence shown here is derived from an EMBL/GenBank/DDBJ whole genome shotgun (WGS) entry which is preliminary data.</text>
</comment>
<dbReference type="Proteomes" id="UP000299102">
    <property type="component" value="Unassembled WGS sequence"/>
</dbReference>
<dbReference type="AlphaFoldDB" id="A0A4C1ZDF1"/>
<evidence type="ECO:0000313" key="3">
    <source>
        <dbReference type="Proteomes" id="UP000299102"/>
    </source>
</evidence>
<proteinExistence type="predicted"/>
<evidence type="ECO:0000313" key="2">
    <source>
        <dbReference type="EMBL" id="GBP84979.1"/>
    </source>
</evidence>
<dbReference type="EMBL" id="BGZK01001709">
    <property type="protein sequence ID" value="GBP84979.1"/>
    <property type="molecule type" value="Genomic_DNA"/>
</dbReference>
<name>A0A4C1ZDF1_EUMVA</name>
<reference evidence="2 3" key="1">
    <citation type="journal article" date="2019" name="Commun. Biol.">
        <title>The bagworm genome reveals a unique fibroin gene that provides high tensile strength.</title>
        <authorList>
            <person name="Kono N."/>
            <person name="Nakamura H."/>
            <person name="Ohtoshi R."/>
            <person name="Tomita M."/>
            <person name="Numata K."/>
            <person name="Arakawa K."/>
        </authorList>
    </citation>
    <scope>NUCLEOTIDE SEQUENCE [LARGE SCALE GENOMIC DNA]</scope>
</reference>